<dbReference type="Pfam" id="PF00370">
    <property type="entry name" value="FGGY_N"/>
    <property type="match status" value="1"/>
</dbReference>
<dbReference type="Gene3D" id="3.30.420.40">
    <property type="match status" value="1"/>
</dbReference>
<keyword evidence="3" id="KW-0472">Membrane</keyword>
<keyword evidence="2" id="KW-0418">Kinase</keyword>
<name>A0A0F9CWQ7_9ZZZZ</name>
<dbReference type="EMBL" id="LAZR01031431">
    <property type="protein sequence ID" value="KKL53778.1"/>
    <property type="molecule type" value="Genomic_DNA"/>
</dbReference>
<reference evidence="5" key="1">
    <citation type="journal article" date="2015" name="Nature">
        <title>Complex archaea that bridge the gap between prokaryotes and eukaryotes.</title>
        <authorList>
            <person name="Spang A."/>
            <person name="Saw J.H."/>
            <person name="Jorgensen S.L."/>
            <person name="Zaremba-Niedzwiedzka K."/>
            <person name="Martijn J."/>
            <person name="Lind A.E."/>
            <person name="van Eijk R."/>
            <person name="Schleper C."/>
            <person name="Guy L."/>
            <person name="Ettema T.J."/>
        </authorList>
    </citation>
    <scope>NUCLEOTIDE SEQUENCE</scope>
</reference>
<sequence>MAVNDNKYLIALDIGTGSAKGLLYKIGGRVVCVRSQGYPTYYPGPGRVEQDPQEILEAVVKVVGNLVSDNGLDPGSVSGLVFGGILHSFLPVDIKGDPLSKAMIWGDSRSTSQSDKIRSDLDTEDIKNRTGCSIHPLYFLPRLVWLKEQAPGIFKKLYKIISIKEYIMLHLYGKFIVDRSIASGTGMLNMGTLDWDKDLMYYAGLKDEELSPVVETTFKLKNLRKEYASKITDIVLKVREWVKLNKDKLQKSFEKMIKTIIKIVKIIYKLRKIILALIIALVSYTVISKLVLAAQMASVIAYKLYAVATTAATVAQRLFNISASKGVASTAVLNTNLKNIAKTALSVVSKLAPIAIAIAAITAAVIALNVFAKSETKTVKRNREGLESIAKNLKTRSNVPDRHLMTSDQTK</sequence>
<evidence type="ECO:0000313" key="5">
    <source>
        <dbReference type="EMBL" id="KKL53778.1"/>
    </source>
</evidence>
<dbReference type="GO" id="GO:0016301">
    <property type="term" value="F:kinase activity"/>
    <property type="evidence" value="ECO:0007669"/>
    <property type="project" value="UniProtKB-KW"/>
</dbReference>
<keyword evidence="1" id="KW-0808">Transferase</keyword>
<gene>
    <name evidence="5" type="ORF">LCGC14_2272020</name>
</gene>
<feature type="domain" description="Carbohydrate kinase FGGY N-terminal" evidence="4">
    <location>
        <begin position="8"/>
        <end position="231"/>
    </location>
</feature>
<keyword evidence="3" id="KW-1133">Transmembrane helix</keyword>
<dbReference type="AlphaFoldDB" id="A0A0F9CWQ7"/>
<protein>
    <recommendedName>
        <fullName evidence="4">Carbohydrate kinase FGGY N-terminal domain-containing protein</fullName>
    </recommendedName>
</protein>
<feature type="transmembrane region" description="Helical" evidence="3">
    <location>
        <begin position="351"/>
        <end position="372"/>
    </location>
</feature>
<feature type="transmembrane region" description="Helical" evidence="3">
    <location>
        <begin position="273"/>
        <end position="294"/>
    </location>
</feature>
<dbReference type="PANTHER" id="PTHR43095:SF2">
    <property type="entry name" value="GLUCONOKINASE"/>
    <property type="match status" value="1"/>
</dbReference>
<accession>A0A0F9CWQ7</accession>
<evidence type="ECO:0000256" key="1">
    <source>
        <dbReference type="ARBA" id="ARBA00022679"/>
    </source>
</evidence>
<dbReference type="InterPro" id="IPR018484">
    <property type="entry name" value="FGGY_N"/>
</dbReference>
<organism evidence="5">
    <name type="scientific">marine sediment metagenome</name>
    <dbReference type="NCBI Taxonomy" id="412755"/>
    <lineage>
        <taxon>unclassified sequences</taxon>
        <taxon>metagenomes</taxon>
        <taxon>ecological metagenomes</taxon>
    </lineage>
</organism>
<keyword evidence="3" id="KW-0812">Transmembrane</keyword>
<dbReference type="PANTHER" id="PTHR43095">
    <property type="entry name" value="SUGAR KINASE"/>
    <property type="match status" value="1"/>
</dbReference>
<comment type="caution">
    <text evidence="5">The sequence shown here is derived from an EMBL/GenBank/DDBJ whole genome shotgun (WGS) entry which is preliminary data.</text>
</comment>
<proteinExistence type="predicted"/>
<dbReference type="GO" id="GO:0005975">
    <property type="term" value="P:carbohydrate metabolic process"/>
    <property type="evidence" value="ECO:0007669"/>
    <property type="project" value="InterPro"/>
</dbReference>
<dbReference type="SUPFAM" id="SSF53067">
    <property type="entry name" value="Actin-like ATPase domain"/>
    <property type="match status" value="1"/>
</dbReference>
<evidence type="ECO:0000259" key="4">
    <source>
        <dbReference type="Pfam" id="PF00370"/>
    </source>
</evidence>
<dbReference type="InterPro" id="IPR050406">
    <property type="entry name" value="FGGY_Carb_Kinase"/>
</dbReference>
<evidence type="ECO:0000256" key="2">
    <source>
        <dbReference type="ARBA" id="ARBA00022777"/>
    </source>
</evidence>
<evidence type="ECO:0000256" key="3">
    <source>
        <dbReference type="SAM" id="Phobius"/>
    </source>
</evidence>
<dbReference type="InterPro" id="IPR043129">
    <property type="entry name" value="ATPase_NBD"/>
</dbReference>